<reference evidence="3" key="1">
    <citation type="submission" date="2022-04" db="EMBL/GenBank/DDBJ databases">
        <title>A functionally conserved STORR gene fusion in Papaver species that diverged 16.8 million years ago.</title>
        <authorList>
            <person name="Catania T."/>
        </authorList>
    </citation>
    <scope>NUCLEOTIDE SEQUENCE</scope>
    <source>
        <strain evidence="3">S-188037</strain>
    </source>
</reference>
<keyword evidence="4" id="KW-1185">Reference proteome</keyword>
<organism evidence="3 4">
    <name type="scientific">Papaver atlanticum</name>
    <dbReference type="NCBI Taxonomy" id="357466"/>
    <lineage>
        <taxon>Eukaryota</taxon>
        <taxon>Viridiplantae</taxon>
        <taxon>Streptophyta</taxon>
        <taxon>Embryophyta</taxon>
        <taxon>Tracheophyta</taxon>
        <taxon>Spermatophyta</taxon>
        <taxon>Magnoliopsida</taxon>
        <taxon>Ranunculales</taxon>
        <taxon>Papaveraceae</taxon>
        <taxon>Papaveroideae</taxon>
        <taxon>Papaver</taxon>
    </lineage>
</organism>
<keyword evidence="2" id="KW-0732">Signal</keyword>
<comment type="caution">
    <text evidence="3">The sequence shown here is derived from an EMBL/GenBank/DDBJ whole genome shotgun (WGS) entry which is preliminary data.</text>
</comment>
<sequence length="76" mass="8816">MFPFFLFGFLCCCFADNAVGDPAVLWWIVYQMDKEAGSRVSQEKGCFTEEPVDRSKRWGDLEDKVEREEEDEDIPG</sequence>
<feature type="compositionally biased region" description="Basic and acidic residues" evidence="1">
    <location>
        <begin position="51"/>
        <end position="67"/>
    </location>
</feature>
<protein>
    <recommendedName>
        <fullName evidence="5">Secreted protein</fullName>
    </recommendedName>
</protein>
<proteinExistence type="predicted"/>
<evidence type="ECO:0000313" key="4">
    <source>
        <dbReference type="Proteomes" id="UP001202328"/>
    </source>
</evidence>
<feature type="chain" id="PRO_5042094543" description="Secreted protein" evidence="2">
    <location>
        <begin position="21"/>
        <end position="76"/>
    </location>
</feature>
<evidence type="ECO:0000313" key="3">
    <source>
        <dbReference type="EMBL" id="KAI3837824.1"/>
    </source>
</evidence>
<dbReference type="EMBL" id="JAJJMB010017535">
    <property type="protein sequence ID" value="KAI3837824.1"/>
    <property type="molecule type" value="Genomic_DNA"/>
</dbReference>
<evidence type="ECO:0000256" key="2">
    <source>
        <dbReference type="SAM" id="SignalP"/>
    </source>
</evidence>
<feature type="region of interest" description="Disordered" evidence="1">
    <location>
        <begin position="42"/>
        <end position="76"/>
    </location>
</feature>
<name>A0AAD4RY63_9MAGN</name>
<dbReference type="AlphaFoldDB" id="A0AAD4RY63"/>
<gene>
    <name evidence="3" type="ORF">MKW98_004882</name>
</gene>
<dbReference type="Proteomes" id="UP001202328">
    <property type="component" value="Unassembled WGS sequence"/>
</dbReference>
<feature type="signal peptide" evidence="2">
    <location>
        <begin position="1"/>
        <end position="20"/>
    </location>
</feature>
<evidence type="ECO:0000256" key="1">
    <source>
        <dbReference type="SAM" id="MobiDB-lite"/>
    </source>
</evidence>
<accession>A0AAD4RY63</accession>
<evidence type="ECO:0008006" key="5">
    <source>
        <dbReference type="Google" id="ProtNLM"/>
    </source>
</evidence>